<dbReference type="Pfam" id="PF06808">
    <property type="entry name" value="DctM"/>
    <property type="match status" value="1"/>
</dbReference>
<dbReference type="InterPro" id="IPR010656">
    <property type="entry name" value="DctM"/>
</dbReference>
<feature type="transmembrane region" description="Helical" evidence="7">
    <location>
        <begin position="328"/>
        <end position="346"/>
    </location>
</feature>
<dbReference type="RefSeq" id="WP_128355587.1">
    <property type="nucleotide sequence ID" value="NZ_CP022987.1"/>
</dbReference>
<feature type="transmembrane region" description="Helical" evidence="7">
    <location>
        <begin position="388"/>
        <end position="413"/>
    </location>
</feature>
<feature type="transmembrane region" description="Helical" evidence="7">
    <location>
        <begin position="132"/>
        <end position="160"/>
    </location>
</feature>
<dbReference type="PANTHER" id="PTHR33362:SF3">
    <property type="entry name" value="SIALIC ACID TRAP TRANSPORTER PERMEASE PROTEIN SIAT"/>
    <property type="match status" value="1"/>
</dbReference>
<evidence type="ECO:0000313" key="9">
    <source>
        <dbReference type="EMBL" id="QAA94589.1"/>
    </source>
</evidence>
<evidence type="ECO:0000256" key="7">
    <source>
        <dbReference type="RuleBase" id="RU369079"/>
    </source>
</evidence>
<dbReference type="PANTHER" id="PTHR33362">
    <property type="entry name" value="SIALIC ACID TRAP TRANSPORTER PERMEASE PROTEIN SIAT-RELATED"/>
    <property type="match status" value="1"/>
</dbReference>
<dbReference type="NCBIfam" id="TIGR00786">
    <property type="entry name" value="dctM"/>
    <property type="match status" value="1"/>
</dbReference>
<feature type="transmembrane region" description="Helical" evidence="7">
    <location>
        <begin position="264"/>
        <end position="288"/>
    </location>
</feature>
<dbReference type="InterPro" id="IPR004681">
    <property type="entry name" value="TRAP_DctM"/>
</dbReference>
<keyword evidence="10" id="KW-1185">Reference proteome</keyword>
<feature type="transmembrane region" description="Helical" evidence="7">
    <location>
        <begin position="7"/>
        <end position="32"/>
    </location>
</feature>
<keyword evidence="7" id="KW-0813">Transport</keyword>
<feature type="transmembrane region" description="Helical" evidence="7">
    <location>
        <begin position="236"/>
        <end position="252"/>
    </location>
</feature>
<dbReference type="GO" id="GO:0005886">
    <property type="term" value="C:plasma membrane"/>
    <property type="evidence" value="ECO:0007669"/>
    <property type="project" value="UniProtKB-SubCell"/>
</dbReference>
<proteinExistence type="inferred from homology"/>
<dbReference type="OrthoDB" id="9777699at2"/>
<evidence type="ECO:0000256" key="3">
    <source>
        <dbReference type="ARBA" id="ARBA00022519"/>
    </source>
</evidence>
<dbReference type="GO" id="GO:0022857">
    <property type="term" value="F:transmembrane transporter activity"/>
    <property type="evidence" value="ECO:0007669"/>
    <property type="project" value="UniProtKB-UniRule"/>
</dbReference>
<feature type="transmembrane region" description="Helical" evidence="7">
    <location>
        <begin position="44"/>
        <end position="63"/>
    </location>
</feature>
<evidence type="ECO:0000256" key="4">
    <source>
        <dbReference type="ARBA" id="ARBA00022692"/>
    </source>
</evidence>
<evidence type="ECO:0000256" key="6">
    <source>
        <dbReference type="ARBA" id="ARBA00023136"/>
    </source>
</evidence>
<keyword evidence="3 7" id="KW-0997">Cell inner membrane</keyword>
<feature type="domain" description="TRAP C4-dicarboxylate transport system permease DctM subunit" evidence="8">
    <location>
        <begin position="6"/>
        <end position="412"/>
    </location>
</feature>
<name>A0A410GE94_9BURK</name>
<reference evidence="9 10" key="1">
    <citation type="submission" date="2017-08" db="EMBL/GenBank/DDBJ databases">
        <authorList>
            <person name="Park S.-J."/>
            <person name="Kim H."/>
        </authorList>
    </citation>
    <scope>NUCLEOTIDE SEQUENCE [LARGE SCALE GENOMIC DNA]</scope>
    <source>
        <strain evidence="10">ye3</strain>
    </source>
</reference>
<dbReference type="EMBL" id="CP022987">
    <property type="protein sequence ID" value="QAA94589.1"/>
    <property type="molecule type" value="Genomic_DNA"/>
</dbReference>
<feature type="transmembrane region" description="Helical" evidence="7">
    <location>
        <begin position="300"/>
        <end position="321"/>
    </location>
</feature>
<comment type="similarity">
    <text evidence="7">Belongs to the TRAP transporter large permease family.</text>
</comment>
<evidence type="ECO:0000256" key="1">
    <source>
        <dbReference type="ARBA" id="ARBA00004429"/>
    </source>
</evidence>
<keyword evidence="4 7" id="KW-0812">Transmembrane</keyword>
<dbReference type="KEGG" id="pus:CKA81_12670"/>
<evidence type="ECO:0000256" key="5">
    <source>
        <dbReference type="ARBA" id="ARBA00022989"/>
    </source>
</evidence>
<keyword evidence="5 7" id="KW-1133">Transmembrane helix</keyword>
<evidence type="ECO:0000256" key="2">
    <source>
        <dbReference type="ARBA" id="ARBA00022475"/>
    </source>
</evidence>
<feature type="transmembrane region" description="Helical" evidence="7">
    <location>
        <begin position="212"/>
        <end position="230"/>
    </location>
</feature>
<protein>
    <recommendedName>
        <fullName evidence="7">TRAP transporter large permease protein</fullName>
    </recommendedName>
</protein>
<dbReference type="PIRSF" id="PIRSF006066">
    <property type="entry name" value="HI0050"/>
    <property type="match status" value="1"/>
</dbReference>
<feature type="transmembrane region" description="Helical" evidence="7">
    <location>
        <begin position="166"/>
        <end position="191"/>
    </location>
</feature>
<organism evidence="9 10">
    <name type="scientific">Pollutimonas thiosulfatoxidans</name>
    <dbReference type="NCBI Taxonomy" id="2028345"/>
    <lineage>
        <taxon>Bacteria</taxon>
        <taxon>Pseudomonadati</taxon>
        <taxon>Pseudomonadota</taxon>
        <taxon>Betaproteobacteria</taxon>
        <taxon>Burkholderiales</taxon>
        <taxon>Alcaligenaceae</taxon>
        <taxon>Pollutimonas</taxon>
    </lineage>
</organism>
<evidence type="ECO:0000259" key="8">
    <source>
        <dbReference type="Pfam" id="PF06808"/>
    </source>
</evidence>
<accession>A0A410GE94</accession>
<gene>
    <name evidence="9" type="ORF">CKA81_12670</name>
</gene>
<dbReference type="Proteomes" id="UP000283474">
    <property type="component" value="Chromosome"/>
</dbReference>
<evidence type="ECO:0000313" key="10">
    <source>
        <dbReference type="Proteomes" id="UP000283474"/>
    </source>
</evidence>
<comment type="subcellular location">
    <subcellularLocation>
        <location evidence="1 7">Cell inner membrane</location>
        <topology evidence="1 7">Multi-pass membrane protein</topology>
    </subcellularLocation>
</comment>
<dbReference type="AlphaFoldDB" id="A0A410GE94"/>
<comment type="function">
    <text evidence="7">Part of the tripartite ATP-independent periplasmic (TRAP) transport system.</text>
</comment>
<keyword evidence="6 7" id="KW-0472">Membrane</keyword>
<feature type="transmembrane region" description="Helical" evidence="7">
    <location>
        <begin position="352"/>
        <end position="376"/>
    </location>
</feature>
<comment type="subunit">
    <text evidence="7">The complex comprises the extracytoplasmic solute receptor protein and the two transmembrane proteins.</text>
</comment>
<keyword evidence="2" id="KW-1003">Cell membrane</keyword>
<sequence length="423" mass="44574">MIISTIVLLVAMLIGVPIAFAIALSALGYFITANANLLVFPQQFIGQLSNMPLIAIPFFILAGELMNCGGVTRRIFAFALACVGRIPGGLGHTNVVAGMIFAGMSGSAVADLASVGKIGMKAMRDSDYPDDLSIGVITTTSTIGPIIPPSINMVIFGSIANVPVGLLFLGGVIPGVLTGLMIMATFAFLFWRRKVKVKPAPQIPFWRTFRDGFWSLLTPVVLLGAMFSGLATPTEAAILATVYTLLVAGLIYRELTWANVLEAMVSTATLSGAIMLIIGFAAPLGYVISRAQVTDGLSALLIGSFQDPTMVMFAVAALLLVVGCFMEVAAAIILLTPVLGVALMAIGIDPVYIGVMMVYTLGIGLVTPPVGLCLYVGSQVSGIKLEKVIVAVWPFLIPLVITMLLIIAFPQLITWLPNMAYSN</sequence>